<protein>
    <submittedName>
        <fullName evidence="2">Uncharacterized protein</fullName>
    </submittedName>
</protein>
<name>A0AA39WJW7_9PEZI</name>
<accession>A0AA39WJW7</accession>
<dbReference type="AlphaFoldDB" id="A0AA39WJW7"/>
<dbReference type="Proteomes" id="UP001175000">
    <property type="component" value="Unassembled WGS sequence"/>
</dbReference>
<reference evidence="2" key="1">
    <citation type="submission" date="2023-06" db="EMBL/GenBank/DDBJ databases">
        <title>Genome-scale phylogeny and comparative genomics of the fungal order Sordariales.</title>
        <authorList>
            <consortium name="Lawrence Berkeley National Laboratory"/>
            <person name="Hensen N."/>
            <person name="Bonometti L."/>
            <person name="Westerberg I."/>
            <person name="Brannstrom I.O."/>
            <person name="Guillou S."/>
            <person name="Cros-Aarteil S."/>
            <person name="Calhoun S."/>
            <person name="Haridas S."/>
            <person name="Kuo A."/>
            <person name="Mondo S."/>
            <person name="Pangilinan J."/>
            <person name="Riley R."/>
            <person name="Labutti K."/>
            <person name="Andreopoulos B."/>
            <person name="Lipzen A."/>
            <person name="Chen C."/>
            <person name="Yanf M."/>
            <person name="Daum C."/>
            <person name="Ng V."/>
            <person name="Clum A."/>
            <person name="Steindorff A."/>
            <person name="Ohm R."/>
            <person name="Martin F."/>
            <person name="Silar P."/>
            <person name="Natvig D."/>
            <person name="Lalanne C."/>
            <person name="Gautier V."/>
            <person name="Ament-Velasquez S.L."/>
            <person name="Kruys A."/>
            <person name="Hutchinson M.I."/>
            <person name="Powell A.J."/>
            <person name="Barry K."/>
            <person name="Miller A.N."/>
            <person name="Grigoriev I.V."/>
            <person name="Debuchy R."/>
            <person name="Gladieux P."/>
            <person name="Thoren M.H."/>
            <person name="Johannesson H."/>
        </authorList>
    </citation>
    <scope>NUCLEOTIDE SEQUENCE</scope>
    <source>
        <strain evidence="2">CBS 606.72</strain>
    </source>
</reference>
<keyword evidence="3" id="KW-1185">Reference proteome</keyword>
<gene>
    <name evidence="2" type="ORF">B0T14DRAFT_568253</name>
</gene>
<evidence type="ECO:0000256" key="1">
    <source>
        <dbReference type="SAM" id="MobiDB-lite"/>
    </source>
</evidence>
<comment type="caution">
    <text evidence="2">The sequence shown here is derived from an EMBL/GenBank/DDBJ whole genome shotgun (WGS) entry which is preliminary data.</text>
</comment>
<dbReference type="EMBL" id="JAULSU010000005">
    <property type="protein sequence ID" value="KAK0616665.1"/>
    <property type="molecule type" value="Genomic_DNA"/>
</dbReference>
<evidence type="ECO:0000313" key="2">
    <source>
        <dbReference type="EMBL" id="KAK0616665.1"/>
    </source>
</evidence>
<dbReference type="PANTHER" id="PTHR35394">
    <property type="entry name" value="DUF3176 DOMAIN-CONTAINING PROTEIN"/>
    <property type="match status" value="1"/>
</dbReference>
<organism evidence="2 3">
    <name type="scientific">Immersiella caudata</name>
    <dbReference type="NCBI Taxonomy" id="314043"/>
    <lineage>
        <taxon>Eukaryota</taxon>
        <taxon>Fungi</taxon>
        <taxon>Dikarya</taxon>
        <taxon>Ascomycota</taxon>
        <taxon>Pezizomycotina</taxon>
        <taxon>Sordariomycetes</taxon>
        <taxon>Sordariomycetidae</taxon>
        <taxon>Sordariales</taxon>
        <taxon>Lasiosphaeriaceae</taxon>
        <taxon>Immersiella</taxon>
    </lineage>
</organism>
<dbReference type="PANTHER" id="PTHR35394:SF5">
    <property type="entry name" value="DUF3176 DOMAIN-CONTAINING PROTEIN"/>
    <property type="match status" value="1"/>
</dbReference>
<sequence length="198" mass="21732">MYLTRNIAGRGLPRGEDRQLAGLPAFYYLSWGGWSSPPDLLSALGTAANGSSSINDAFERGSLGLTKWMRDRAFCNDARREQSNSDQQLLTGSVSRVAVIFVAQWLFLAWPGPTRVLALIFVVLSVWETRSKQLPPCKSSSLVTLALGLDQDDKTDLREALVRKTVSATARRIKSRFRKRGTQPGLELSHTTGSGGHP</sequence>
<proteinExistence type="predicted"/>
<feature type="region of interest" description="Disordered" evidence="1">
    <location>
        <begin position="179"/>
        <end position="198"/>
    </location>
</feature>
<evidence type="ECO:0000313" key="3">
    <source>
        <dbReference type="Proteomes" id="UP001175000"/>
    </source>
</evidence>